<dbReference type="KEGG" id="sind:105178698"/>
<dbReference type="InterPro" id="IPR022742">
    <property type="entry name" value="Hydrolase_4"/>
</dbReference>
<keyword evidence="7" id="KW-1185">Reference proteome</keyword>
<dbReference type="InterPro" id="IPR006693">
    <property type="entry name" value="AB_hydrolase_lipase"/>
</dbReference>
<evidence type="ECO:0000256" key="3">
    <source>
        <dbReference type="PIRSR" id="PIRSR000862-1"/>
    </source>
</evidence>
<evidence type="ECO:0000259" key="5">
    <source>
        <dbReference type="Pfam" id="PF04083"/>
    </source>
</evidence>
<comment type="similarity">
    <text evidence="1 2">Belongs to the AB hydrolase superfamily. Lipase family.</text>
</comment>
<proteinExistence type="inferred from homology"/>
<dbReference type="Gene3D" id="3.40.50.1820">
    <property type="entry name" value="alpha/beta hydrolase"/>
    <property type="match status" value="1"/>
</dbReference>
<dbReference type="FunFam" id="3.40.50.1820:FF:000126">
    <property type="entry name" value="Lipase"/>
    <property type="match status" value="1"/>
</dbReference>
<keyword evidence="2" id="KW-0443">Lipid metabolism</keyword>
<name>A0A8M8VEQ2_SESIN</name>
<evidence type="ECO:0000259" key="6">
    <source>
        <dbReference type="Pfam" id="PF12146"/>
    </source>
</evidence>
<keyword evidence="2" id="KW-0378">Hydrolase</keyword>
<evidence type="ECO:0000313" key="7">
    <source>
        <dbReference type="Proteomes" id="UP000504604"/>
    </source>
</evidence>
<dbReference type="Proteomes" id="UP000504604">
    <property type="component" value="Linkage group LG16"/>
</dbReference>
<dbReference type="InterPro" id="IPR025483">
    <property type="entry name" value="Lipase_euk"/>
</dbReference>
<evidence type="ECO:0000256" key="1">
    <source>
        <dbReference type="ARBA" id="ARBA00010701"/>
    </source>
</evidence>
<evidence type="ECO:0000256" key="2">
    <source>
        <dbReference type="PIRNR" id="PIRNR000862"/>
    </source>
</evidence>
<dbReference type="AlphaFoldDB" id="A0A8M8VEQ2"/>
<feature type="domain" description="Partial AB-hydrolase lipase" evidence="5">
    <location>
        <begin position="42"/>
        <end position="100"/>
    </location>
</feature>
<accession>A0A8M8VEQ2</accession>
<reference evidence="8" key="1">
    <citation type="submission" date="2025-08" db="UniProtKB">
        <authorList>
            <consortium name="RefSeq"/>
        </authorList>
    </citation>
    <scope>IDENTIFICATION</scope>
</reference>
<dbReference type="GO" id="GO:0016042">
    <property type="term" value="P:lipid catabolic process"/>
    <property type="evidence" value="ECO:0007669"/>
    <property type="project" value="UniProtKB-KW"/>
</dbReference>
<keyword evidence="4" id="KW-0732">Signal</keyword>
<sequence>MDKLTFIFLSILLCGSAVATRPRPRTTGRATLADDGGVCSAIVGVQNYPCHEHNVTTGDGYILSLQNIPFGQSGNAATGPRPPVLLHHGVLTDAVTWLLSPPEQSLALLLADNGFDVWLVNARGTKYSLGHTSLSSNDPAFWDWSWDELVAYDLPATFQYIYDQTSQKLHYVGHSMGTLIAFAGFSKGQLVDKLRSAAMLCPIAYIGHMTSPIATNVAQTLLNQTSYWLKIAEFNPTDEAVLQLLLQICKQKHINCLDLMTSYTGQNCCLNSSIISSFLKNEPQSTSTKNMIHFAQMAQDGMIKMYDYGDVKENVKHYGTPVPPSYNMTNIPNDVPLFLAYGGKDALSVSEDVKLLLDSLHEHEQDKLVVQYTENYAHADFIMGFNATQVVYDPLMAFLRLH</sequence>
<dbReference type="InterPro" id="IPR029058">
    <property type="entry name" value="AB_hydrolase_fold"/>
</dbReference>
<evidence type="ECO:0000256" key="4">
    <source>
        <dbReference type="SAM" id="SignalP"/>
    </source>
</evidence>
<dbReference type="Pfam" id="PF12146">
    <property type="entry name" value="Hydrolase_4"/>
    <property type="match status" value="1"/>
</dbReference>
<feature type="domain" description="Serine aminopeptidase S33" evidence="6">
    <location>
        <begin position="105"/>
        <end position="362"/>
    </location>
</feature>
<dbReference type="OrthoDB" id="9974421at2759"/>
<feature type="active site" description="Charge relay system" evidence="3">
    <location>
        <position position="345"/>
    </location>
</feature>
<feature type="active site" description="Charge relay system" evidence="3">
    <location>
        <position position="378"/>
    </location>
</feature>
<gene>
    <name evidence="8" type="primary">LOC105178698</name>
</gene>
<dbReference type="PIRSF" id="PIRSF000862">
    <property type="entry name" value="Steryl_ester_lip"/>
    <property type="match status" value="1"/>
</dbReference>
<feature type="active site" description="Nucleophile" evidence="3">
    <location>
        <position position="175"/>
    </location>
</feature>
<dbReference type="SUPFAM" id="SSF53474">
    <property type="entry name" value="alpha/beta-Hydrolases"/>
    <property type="match status" value="1"/>
</dbReference>
<evidence type="ECO:0000313" key="8">
    <source>
        <dbReference type="RefSeq" id="XP_020555080.1"/>
    </source>
</evidence>
<dbReference type="RefSeq" id="XP_020555080.1">
    <property type="nucleotide sequence ID" value="XM_020699421.1"/>
</dbReference>
<organism evidence="7 8">
    <name type="scientific">Sesamum indicum</name>
    <name type="common">Oriental sesame</name>
    <name type="synonym">Sesamum orientale</name>
    <dbReference type="NCBI Taxonomy" id="4182"/>
    <lineage>
        <taxon>Eukaryota</taxon>
        <taxon>Viridiplantae</taxon>
        <taxon>Streptophyta</taxon>
        <taxon>Embryophyta</taxon>
        <taxon>Tracheophyta</taxon>
        <taxon>Spermatophyta</taxon>
        <taxon>Magnoliopsida</taxon>
        <taxon>eudicotyledons</taxon>
        <taxon>Gunneridae</taxon>
        <taxon>Pentapetalae</taxon>
        <taxon>asterids</taxon>
        <taxon>lamiids</taxon>
        <taxon>Lamiales</taxon>
        <taxon>Pedaliaceae</taxon>
        <taxon>Sesamum</taxon>
    </lineage>
</organism>
<dbReference type="PANTHER" id="PTHR11005">
    <property type="entry name" value="LYSOSOMAL ACID LIPASE-RELATED"/>
    <property type="match status" value="1"/>
</dbReference>
<protein>
    <recommendedName>
        <fullName evidence="2">Lipase</fullName>
    </recommendedName>
</protein>
<feature type="signal peptide" evidence="4">
    <location>
        <begin position="1"/>
        <end position="19"/>
    </location>
</feature>
<dbReference type="GeneID" id="105178698"/>
<dbReference type="Pfam" id="PF04083">
    <property type="entry name" value="Abhydro_lipase"/>
    <property type="match status" value="1"/>
</dbReference>
<keyword evidence="2" id="KW-0442">Lipid degradation</keyword>
<dbReference type="GO" id="GO:0016788">
    <property type="term" value="F:hydrolase activity, acting on ester bonds"/>
    <property type="evidence" value="ECO:0007669"/>
    <property type="project" value="InterPro"/>
</dbReference>
<feature type="chain" id="PRO_5035448119" description="Lipase" evidence="4">
    <location>
        <begin position="20"/>
        <end position="402"/>
    </location>
</feature>